<sequence>MKKAVLIFYDARMLGHEPSGWDTQHPEWSDAVKAMIAHQYPEASLETYAYPERPERLTAIVERLKAEPVDGQGWRVPMPVTHAQLQRVHSVEYLAYIESLVGASGWLAQDTTAVSPESVVAARLAAGAGISAIEAIASGEGRHTFCIVRPPGHHASTDDARGFCLYNNIAVAAMHAREVLGFRRVMIWDWDMHHGNGTQDIFYDRPDVLVVDSHCEAPFYPGTGKLTETGTGAGVGYHLNVPFPRGSGNAALLDVLEQVVRPAARAFRPELILISAGFDCHYLDQTCAMDETGFAALTQHMCALAQEVCDDRLVVMLEGGYNAQALSDSAHATVRALAGETITDINVLPVDEGRAAVAEAARFHADTIAALGRPSAPPDRTSGSR</sequence>
<dbReference type="InterPro" id="IPR023801">
    <property type="entry name" value="His_deacetylse_dom"/>
</dbReference>
<evidence type="ECO:0000313" key="4">
    <source>
        <dbReference type="Proteomes" id="UP001327459"/>
    </source>
</evidence>
<dbReference type="SUPFAM" id="SSF52768">
    <property type="entry name" value="Arginase/deacetylase"/>
    <property type="match status" value="1"/>
</dbReference>
<dbReference type="Gene3D" id="3.40.800.20">
    <property type="entry name" value="Histone deacetylase domain"/>
    <property type="match status" value="1"/>
</dbReference>
<dbReference type="CDD" id="cd09992">
    <property type="entry name" value="HDAC_classII"/>
    <property type="match status" value="1"/>
</dbReference>
<keyword evidence="4" id="KW-1185">Reference proteome</keyword>
<evidence type="ECO:0000313" key="3">
    <source>
        <dbReference type="EMBL" id="WQH17223.1"/>
    </source>
</evidence>
<organism evidence="3 4">
    <name type="scientific">Guyparkeria halophila</name>
    <dbReference type="NCBI Taxonomy" id="47960"/>
    <lineage>
        <taxon>Bacteria</taxon>
        <taxon>Pseudomonadati</taxon>
        <taxon>Pseudomonadota</taxon>
        <taxon>Gammaproteobacteria</taxon>
        <taxon>Chromatiales</taxon>
        <taxon>Thioalkalibacteraceae</taxon>
        <taxon>Guyparkeria</taxon>
    </lineage>
</organism>
<name>A0ABZ0YZR2_9GAMM</name>
<gene>
    <name evidence="3" type="ORF">SR882_04790</name>
</gene>
<evidence type="ECO:0000259" key="2">
    <source>
        <dbReference type="Pfam" id="PF00850"/>
    </source>
</evidence>
<dbReference type="PANTHER" id="PTHR10625">
    <property type="entry name" value="HISTONE DEACETYLASE HDAC1-RELATED"/>
    <property type="match status" value="1"/>
</dbReference>
<dbReference type="RefSeq" id="WP_322522195.1">
    <property type="nucleotide sequence ID" value="NZ_CP140153.1"/>
</dbReference>
<reference evidence="3 4" key="1">
    <citation type="submission" date="2023-11" db="EMBL/GenBank/DDBJ databases">
        <title>MicrobeMod: A computational toolkit for identifying prokaryotic methylation and restriction-modification with nanopore sequencing.</title>
        <authorList>
            <person name="Crits-Christoph A."/>
            <person name="Kang S.C."/>
            <person name="Lee H."/>
            <person name="Ostrov N."/>
        </authorList>
    </citation>
    <scope>NUCLEOTIDE SEQUENCE [LARGE SCALE GENOMIC DNA]</scope>
    <source>
        <strain evidence="3 4">ATCC 49870</strain>
    </source>
</reference>
<dbReference type="PANTHER" id="PTHR10625:SF11">
    <property type="entry name" value="HISTONE DEACETYLASE 14, CHLOROPLASTIC"/>
    <property type="match status" value="1"/>
</dbReference>
<evidence type="ECO:0000256" key="1">
    <source>
        <dbReference type="ARBA" id="ARBA00005947"/>
    </source>
</evidence>
<dbReference type="InterPro" id="IPR037138">
    <property type="entry name" value="His_deacetylse_dom_sf"/>
</dbReference>
<dbReference type="InterPro" id="IPR023696">
    <property type="entry name" value="Ureohydrolase_dom_sf"/>
</dbReference>
<proteinExistence type="inferred from homology"/>
<dbReference type="InterPro" id="IPR000286">
    <property type="entry name" value="HDACs"/>
</dbReference>
<dbReference type="EMBL" id="CP140153">
    <property type="protein sequence ID" value="WQH17223.1"/>
    <property type="molecule type" value="Genomic_DNA"/>
</dbReference>
<dbReference type="Pfam" id="PF00850">
    <property type="entry name" value="Hist_deacetyl"/>
    <property type="match status" value="1"/>
</dbReference>
<dbReference type="PRINTS" id="PR01270">
    <property type="entry name" value="HDASUPER"/>
</dbReference>
<dbReference type="Proteomes" id="UP001327459">
    <property type="component" value="Chromosome"/>
</dbReference>
<comment type="similarity">
    <text evidence="1">Belongs to the histone deacetylase family.</text>
</comment>
<accession>A0ABZ0YZR2</accession>
<feature type="domain" description="Histone deacetylase" evidence="2">
    <location>
        <begin position="51"/>
        <end position="337"/>
    </location>
</feature>
<protein>
    <submittedName>
        <fullName evidence="3">Histone deacetylase</fullName>
    </submittedName>
</protein>